<feature type="binding site" evidence="7">
    <location>
        <position position="20"/>
    </location>
    <ligand>
        <name>[4Fe-4S] cluster</name>
        <dbReference type="ChEBI" id="CHEBI:49883"/>
    </ligand>
</feature>
<dbReference type="GO" id="GO:0005506">
    <property type="term" value="F:iron ion binding"/>
    <property type="evidence" value="ECO:0007669"/>
    <property type="project" value="InterPro"/>
</dbReference>
<dbReference type="Gene3D" id="3.40.50.11600">
    <property type="match status" value="1"/>
</dbReference>
<evidence type="ECO:0000313" key="9">
    <source>
        <dbReference type="EMBL" id="OFW56136.1"/>
    </source>
</evidence>
<evidence type="ECO:0000256" key="1">
    <source>
        <dbReference type="ARBA" id="ARBA00022485"/>
    </source>
</evidence>
<dbReference type="Pfam" id="PF04060">
    <property type="entry name" value="FeS"/>
    <property type="match status" value="1"/>
</dbReference>
<dbReference type="AlphaFoldDB" id="A0A1F2WH53"/>
<feature type="binding site" evidence="6">
    <location>
        <begin position="372"/>
        <end position="375"/>
    </location>
    <ligand>
        <name>5-methoxybenzimidazolylcob(I)amide</name>
        <dbReference type="ChEBI" id="CHEBI:157765"/>
    </ligand>
</feature>
<dbReference type="InterPro" id="IPR016218">
    <property type="entry name" value="AcylCoA_decarb/synth_gsu"/>
</dbReference>
<name>A0A1F2WH53_9ACTN</name>
<keyword evidence="2 7" id="KW-0479">Metal-binding</keyword>
<dbReference type="Pfam" id="PF03599">
    <property type="entry name" value="CdhD"/>
    <property type="match status" value="1"/>
</dbReference>
<dbReference type="SUPFAM" id="SSF51717">
    <property type="entry name" value="Dihydropteroate synthetase-like"/>
    <property type="match status" value="1"/>
</dbReference>
<dbReference type="PIRSF" id="PIRSF000376">
    <property type="entry name" value="AcCoA_decarb_gamma"/>
    <property type="match status" value="1"/>
</dbReference>
<dbReference type="InterPro" id="IPR016041">
    <property type="entry name" value="Ac-CoA_synth_d_su_TIM-brl"/>
</dbReference>
<evidence type="ECO:0000256" key="5">
    <source>
        <dbReference type="ARBA" id="ARBA00023285"/>
    </source>
</evidence>
<dbReference type="EMBL" id="MELK01000048">
    <property type="protein sequence ID" value="OFW56136.1"/>
    <property type="molecule type" value="Genomic_DNA"/>
</dbReference>
<dbReference type="Proteomes" id="UP000177876">
    <property type="component" value="Unassembled WGS sequence"/>
</dbReference>
<evidence type="ECO:0000256" key="4">
    <source>
        <dbReference type="ARBA" id="ARBA00023014"/>
    </source>
</evidence>
<keyword evidence="1 7" id="KW-0004">4Fe-4S</keyword>
<dbReference type="PANTHER" id="PTHR36214">
    <property type="match status" value="1"/>
</dbReference>
<keyword evidence="5" id="KW-0170">Cobalt</keyword>
<dbReference type="GO" id="GO:0051539">
    <property type="term" value="F:4 iron, 4 sulfur cluster binding"/>
    <property type="evidence" value="ECO:0007669"/>
    <property type="project" value="UniProtKB-KW"/>
</dbReference>
<dbReference type="InterPro" id="IPR007202">
    <property type="entry name" value="4Fe-4S_dom"/>
</dbReference>
<feature type="domain" description="4Fe-4S" evidence="8">
    <location>
        <begin position="1"/>
        <end position="59"/>
    </location>
</feature>
<dbReference type="NCBIfam" id="NF003195">
    <property type="entry name" value="PRK04165.1"/>
    <property type="match status" value="1"/>
</dbReference>
<dbReference type="Gene3D" id="3.20.20.20">
    <property type="entry name" value="Dihydropteroate synthase-like"/>
    <property type="match status" value="1"/>
</dbReference>
<feature type="binding site" evidence="7">
    <location>
        <position position="17"/>
    </location>
    <ligand>
        <name>[4Fe-4S] cluster</name>
        <dbReference type="ChEBI" id="CHEBI:49883"/>
    </ligand>
</feature>
<evidence type="ECO:0000256" key="6">
    <source>
        <dbReference type="PIRSR" id="PIRSR000376-1"/>
    </source>
</evidence>
<dbReference type="STRING" id="1797197.A2Y75_03165"/>
<dbReference type="InterPro" id="IPR051069">
    <property type="entry name" value="ACDS_complex_subunit"/>
</dbReference>
<evidence type="ECO:0000259" key="8">
    <source>
        <dbReference type="PROSITE" id="PS51656"/>
    </source>
</evidence>
<evidence type="ECO:0000256" key="3">
    <source>
        <dbReference type="ARBA" id="ARBA00023004"/>
    </source>
</evidence>
<evidence type="ECO:0000256" key="2">
    <source>
        <dbReference type="ARBA" id="ARBA00022723"/>
    </source>
</evidence>
<keyword evidence="4 7" id="KW-0411">Iron-sulfur</keyword>
<feature type="binding site" evidence="7">
    <location>
        <position position="25"/>
    </location>
    <ligand>
        <name>[4Fe-4S] cluster</name>
        <dbReference type="ChEBI" id="CHEBI:49883"/>
    </ligand>
</feature>
<evidence type="ECO:0000256" key="7">
    <source>
        <dbReference type="PIRSR" id="PIRSR000376-2"/>
    </source>
</evidence>
<proteinExistence type="predicted"/>
<sequence>MGLSGLDIFKKLPKTNCKECNFPTCLAFAMKLAAGQASLDDCPYVTDEVRAELAEASAPPIRGVTVGVGDEAFKVGEELVLFRHEKTFFNPAVLSVVVSDDMDDAKVDELLKQVNECEHERVGVILKVGAVTVKSASGDAGKFKALIEKVKDATKKPMILMSEDVDVMKAGVEAAGDSRPLLYAATEANADAMGALAKEKDLPLAAKAADLDKLAELSDKLTGMGLKDLILDPAPRQAGQTFKDLVALRRAALNEKFVAFGYPTITFPCEETDDELYETALAGMYTCKYGGIVNLSHAEAWRMYPLLVLGLNIYTDPQRPMAVDSKFYEIGTPDENSPVLVTTNFSLTYFIVSGEIEGSKIPAWLGVVDVDGQSVLTAWAAGKFVPEVIAKFINTSGIADKVKHRKLVIPGYVAQISGELEEELPDWEIVIGTREAADIPSFLRQLSS</sequence>
<gene>
    <name evidence="9" type="ORF">A2Y75_03165</name>
</gene>
<dbReference type="InterPro" id="IPR011005">
    <property type="entry name" value="Dihydropteroate_synth-like_sf"/>
</dbReference>
<dbReference type="GO" id="GO:0008168">
    <property type="term" value="F:methyltransferase activity"/>
    <property type="evidence" value="ECO:0007669"/>
    <property type="project" value="InterPro"/>
</dbReference>
<reference evidence="9 10" key="1">
    <citation type="journal article" date="2016" name="Nat. Commun.">
        <title>Thousands of microbial genomes shed light on interconnected biogeochemical processes in an aquifer system.</title>
        <authorList>
            <person name="Anantharaman K."/>
            <person name="Brown C.T."/>
            <person name="Hug L.A."/>
            <person name="Sharon I."/>
            <person name="Castelle C.J."/>
            <person name="Probst A.J."/>
            <person name="Thomas B.C."/>
            <person name="Singh A."/>
            <person name="Wilkins M.J."/>
            <person name="Karaoz U."/>
            <person name="Brodie E.L."/>
            <person name="Williams K.H."/>
            <person name="Hubbard S.S."/>
            <person name="Banfield J.F."/>
        </authorList>
    </citation>
    <scope>NUCLEOTIDE SEQUENCE [LARGE SCALE GENOMIC DNA]</scope>
</reference>
<evidence type="ECO:0000313" key="10">
    <source>
        <dbReference type="Proteomes" id="UP000177876"/>
    </source>
</evidence>
<dbReference type="PANTHER" id="PTHR36214:SF3">
    <property type="entry name" value="ACETYL-COA DECARBONYLASE_SYNTHASE COMPLEX SUBUNIT GAMMA"/>
    <property type="match status" value="1"/>
</dbReference>
<feature type="binding site" evidence="6">
    <location>
        <position position="342"/>
    </location>
    <ligand>
        <name>5-methoxybenzimidazolylcob(I)amide</name>
        <dbReference type="ChEBI" id="CHEBI:157765"/>
    </ligand>
</feature>
<keyword evidence="3 7" id="KW-0408">Iron</keyword>
<dbReference type="PROSITE" id="PS51656">
    <property type="entry name" value="4FE4S"/>
    <property type="match status" value="1"/>
</dbReference>
<dbReference type="GO" id="GO:0046356">
    <property type="term" value="P:acetyl-CoA catabolic process"/>
    <property type="evidence" value="ECO:0007669"/>
    <property type="project" value="InterPro"/>
</dbReference>
<feature type="binding site" evidence="7">
    <location>
        <position position="42"/>
    </location>
    <ligand>
        <name>[4Fe-4S] cluster</name>
        <dbReference type="ChEBI" id="CHEBI:49883"/>
    </ligand>
</feature>
<organism evidence="9 10">
    <name type="scientific">Candidatus Solincola sediminis</name>
    <dbReference type="NCBI Taxonomy" id="1797199"/>
    <lineage>
        <taxon>Bacteria</taxon>
        <taxon>Bacillati</taxon>
        <taxon>Actinomycetota</taxon>
        <taxon>Candidatus Geothermincolia</taxon>
        <taxon>Candidatus Geothermincolales</taxon>
        <taxon>Candidatus Geothermincolaceae</taxon>
        <taxon>Candidatus Solincola</taxon>
    </lineage>
</organism>
<feature type="binding site" evidence="6">
    <location>
        <position position="436"/>
    </location>
    <ligand>
        <name>5-methoxybenzimidazolylcob(I)amide</name>
        <dbReference type="ChEBI" id="CHEBI:157765"/>
    </ligand>
</feature>
<protein>
    <submittedName>
        <fullName evidence="9">Acetyl-CoA decarbonylase/synthase complex subunit gamma</fullName>
    </submittedName>
</protein>
<feature type="binding site" evidence="6">
    <location>
        <position position="348"/>
    </location>
    <ligand>
        <name>5-methoxybenzimidazolylcob(I)amide</name>
        <dbReference type="ChEBI" id="CHEBI:157765"/>
    </ligand>
</feature>
<comment type="caution">
    <text evidence="9">The sequence shown here is derived from an EMBL/GenBank/DDBJ whole genome shotgun (WGS) entry which is preliminary data.</text>
</comment>
<accession>A0A1F2WH53</accession>